<feature type="compositionally biased region" description="Low complexity" evidence="1">
    <location>
        <begin position="82"/>
        <end position="92"/>
    </location>
</feature>
<dbReference type="Proteomes" id="UP000053240">
    <property type="component" value="Unassembled WGS sequence"/>
</dbReference>
<feature type="region of interest" description="Disordered" evidence="1">
    <location>
        <begin position="82"/>
        <end position="105"/>
    </location>
</feature>
<evidence type="ECO:0000256" key="1">
    <source>
        <dbReference type="SAM" id="MobiDB-lite"/>
    </source>
</evidence>
<feature type="compositionally biased region" description="Basic residues" evidence="1">
    <location>
        <begin position="17"/>
        <end position="28"/>
    </location>
</feature>
<sequence>MGVNGGTASNTDTTTSGRRHAPSTRRQLHAAPIPIVDLTSTPLIPSRLPVPPPVIAGGSSVIVVRMDHDSLTQNEVPLRSAGAFGQAASGSAETETGEPQPYGVS</sequence>
<protein>
    <submittedName>
        <fullName evidence="2">Uncharacterized protein</fullName>
    </submittedName>
</protein>
<accession>A0A0N1IJZ3</accession>
<evidence type="ECO:0000313" key="2">
    <source>
        <dbReference type="EMBL" id="KPJ20203.1"/>
    </source>
</evidence>
<feature type="compositionally biased region" description="Polar residues" evidence="1">
    <location>
        <begin position="1"/>
        <end position="16"/>
    </location>
</feature>
<name>A0A0N1IJZ3_PAPMA</name>
<dbReference type="AlphaFoldDB" id="A0A0N1IJZ3"/>
<gene>
    <name evidence="2" type="ORF">RR48_01618</name>
</gene>
<evidence type="ECO:0000313" key="3">
    <source>
        <dbReference type="Proteomes" id="UP000053240"/>
    </source>
</evidence>
<feature type="region of interest" description="Disordered" evidence="1">
    <location>
        <begin position="1"/>
        <end position="31"/>
    </location>
</feature>
<dbReference type="EMBL" id="KQ459752">
    <property type="protein sequence ID" value="KPJ20203.1"/>
    <property type="molecule type" value="Genomic_DNA"/>
</dbReference>
<organism evidence="2 3">
    <name type="scientific">Papilio machaon</name>
    <name type="common">Old World swallowtail butterfly</name>
    <dbReference type="NCBI Taxonomy" id="76193"/>
    <lineage>
        <taxon>Eukaryota</taxon>
        <taxon>Metazoa</taxon>
        <taxon>Ecdysozoa</taxon>
        <taxon>Arthropoda</taxon>
        <taxon>Hexapoda</taxon>
        <taxon>Insecta</taxon>
        <taxon>Pterygota</taxon>
        <taxon>Neoptera</taxon>
        <taxon>Endopterygota</taxon>
        <taxon>Lepidoptera</taxon>
        <taxon>Glossata</taxon>
        <taxon>Ditrysia</taxon>
        <taxon>Papilionoidea</taxon>
        <taxon>Papilionidae</taxon>
        <taxon>Papilioninae</taxon>
        <taxon>Papilio</taxon>
    </lineage>
</organism>
<reference evidence="2 3" key="1">
    <citation type="journal article" date="2015" name="Nat. Commun.">
        <title>Outbred genome sequencing and CRISPR/Cas9 gene editing in butterflies.</title>
        <authorList>
            <person name="Li X."/>
            <person name="Fan D."/>
            <person name="Zhang W."/>
            <person name="Liu G."/>
            <person name="Zhang L."/>
            <person name="Zhao L."/>
            <person name="Fang X."/>
            <person name="Chen L."/>
            <person name="Dong Y."/>
            <person name="Chen Y."/>
            <person name="Ding Y."/>
            <person name="Zhao R."/>
            <person name="Feng M."/>
            <person name="Zhu Y."/>
            <person name="Feng Y."/>
            <person name="Jiang X."/>
            <person name="Zhu D."/>
            <person name="Xiang H."/>
            <person name="Feng X."/>
            <person name="Li S."/>
            <person name="Wang J."/>
            <person name="Zhang G."/>
            <person name="Kronforst M.R."/>
            <person name="Wang W."/>
        </authorList>
    </citation>
    <scope>NUCLEOTIDE SEQUENCE [LARGE SCALE GENOMIC DNA]</scope>
    <source>
        <strain evidence="2">Ya'a_city_454_Pm</strain>
        <tissue evidence="2">Whole body</tissue>
    </source>
</reference>
<keyword evidence="3" id="KW-1185">Reference proteome</keyword>
<dbReference type="InParanoid" id="A0A0N1IJZ3"/>
<proteinExistence type="predicted"/>